<name>F4CSG9_PSEUX</name>
<dbReference type="InterPro" id="IPR011010">
    <property type="entry name" value="DNA_brk_join_enz"/>
</dbReference>
<evidence type="ECO:0000256" key="3">
    <source>
        <dbReference type="ARBA" id="ARBA00023172"/>
    </source>
</evidence>
<dbReference type="Pfam" id="PF14657">
    <property type="entry name" value="Arm-DNA-bind_4"/>
    <property type="match status" value="1"/>
</dbReference>
<keyword evidence="6" id="KW-1185">Reference proteome</keyword>
<dbReference type="SUPFAM" id="SSF56349">
    <property type="entry name" value="DNA breaking-rejoining enzymes"/>
    <property type="match status" value="1"/>
</dbReference>
<dbReference type="PANTHER" id="PTHR30349">
    <property type="entry name" value="PHAGE INTEGRASE-RELATED"/>
    <property type="match status" value="1"/>
</dbReference>
<dbReference type="Pfam" id="PF14659">
    <property type="entry name" value="Phage_int_SAM_3"/>
    <property type="match status" value="1"/>
</dbReference>
<keyword evidence="3" id="KW-0233">DNA recombination</keyword>
<evidence type="ECO:0000256" key="2">
    <source>
        <dbReference type="ARBA" id="ARBA00023125"/>
    </source>
</evidence>
<evidence type="ECO:0000259" key="4">
    <source>
        <dbReference type="PROSITE" id="PS51898"/>
    </source>
</evidence>
<evidence type="ECO:0000313" key="5">
    <source>
        <dbReference type="EMBL" id="AEA23374.1"/>
    </source>
</evidence>
<dbReference type="PROSITE" id="PS51898">
    <property type="entry name" value="TYR_RECOMBINASE"/>
    <property type="match status" value="1"/>
</dbReference>
<dbReference type="InterPro" id="IPR013762">
    <property type="entry name" value="Integrase-like_cat_sf"/>
</dbReference>
<sequence>MNGSVKKHGPTWRYRIDLGPDPLTGKRRQLTKGGYRTKREAQNACNEALENARRGQLVRTSRKTVTEFMEDWITSRKLDMKPSAWRGYRDYLDAYVLPTVGTTPLQDLDTIRLNLLYVHLLEQGRRKVDRDAQMHAFYLAEIAAGHEPKAKALAEAGGVTYDAGRKALIRYQRGQTPRQHDGGLAPKTVRNVHVMLHGALADAVRWNLLQRNPATDARPPRVRRRSHAIWSTDELRRFVEHARSDHHAALWLLVCTTGLRRSELAGLRRADLDLANGRLTSGETRVVVGGQATDSDGKSDDSRRTLALDPVTVDALREFLVRWDELKQEFGHNGQHLFCHPDGRPIHPDTITEWFARLSWEAGLPPIRLHDVRHSYATAALRAGVPVKVVSERLGHSSVSFTQDTYMHVIPGMDEHAAQVAATAILGPQTISVTTAVTIGAESPLT</sequence>
<dbReference type="GO" id="GO:0006310">
    <property type="term" value="P:DNA recombination"/>
    <property type="evidence" value="ECO:0007669"/>
    <property type="project" value="UniProtKB-KW"/>
</dbReference>
<dbReference type="InterPro" id="IPR028259">
    <property type="entry name" value="AP2-like_int_N"/>
</dbReference>
<protein>
    <submittedName>
        <fullName evidence="5">Integrase family protein</fullName>
    </submittedName>
</protein>
<dbReference type="CDD" id="cd01189">
    <property type="entry name" value="INT_ICEBs1_C_like"/>
    <property type="match status" value="1"/>
</dbReference>
<keyword evidence="1" id="KW-0229">DNA integration</keyword>
<reference evidence="5 6" key="1">
    <citation type="journal article" date="2011" name="J. Bacteriol.">
        <title>Genome sequence of the 1,4-dioxane-degrading Pseudonocardia dioxanivorans strain CB1190.</title>
        <authorList>
            <person name="Sales C.M."/>
            <person name="Mahendra S."/>
            <person name="Grostern A."/>
            <person name="Parales R.E."/>
            <person name="Goodwin L.A."/>
            <person name="Woyke T."/>
            <person name="Nolan M."/>
            <person name="Lapidus A."/>
            <person name="Chertkov O."/>
            <person name="Ovchinnikova G."/>
            <person name="Sczyrba A."/>
            <person name="Alvarez-Cohen L."/>
        </authorList>
    </citation>
    <scope>NUCLEOTIDE SEQUENCE [LARGE SCALE GENOMIC DNA]</scope>
    <source>
        <strain evidence="6">ATCC 55486 / DSM 44775 / JCM 13855 / CB1190</strain>
    </source>
</reference>
<accession>F4CSG9</accession>
<feature type="domain" description="Tyr recombinase" evidence="4">
    <location>
        <begin position="225"/>
        <end position="422"/>
    </location>
</feature>
<dbReference type="InterPro" id="IPR010998">
    <property type="entry name" value="Integrase_recombinase_N"/>
</dbReference>
<dbReference type="RefSeq" id="WP_013673314.1">
    <property type="nucleotide sequence ID" value="NC_015312.1"/>
</dbReference>
<organism evidence="5 6">
    <name type="scientific">Pseudonocardia dioxanivorans (strain ATCC 55486 / DSM 44775 / JCM 13855 / CB1190)</name>
    <dbReference type="NCBI Taxonomy" id="675635"/>
    <lineage>
        <taxon>Bacteria</taxon>
        <taxon>Bacillati</taxon>
        <taxon>Actinomycetota</taxon>
        <taxon>Actinomycetes</taxon>
        <taxon>Pseudonocardiales</taxon>
        <taxon>Pseudonocardiaceae</taxon>
        <taxon>Pseudonocardia</taxon>
    </lineage>
</organism>
<gene>
    <name evidence="5" type="ordered locus">Psed_1123</name>
</gene>
<dbReference type="GO" id="GO:0015074">
    <property type="term" value="P:DNA integration"/>
    <property type="evidence" value="ECO:0007669"/>
    <property type="project" value="UniProtKB-KW"/>
</dbReference>
<dbReference type="AlphaFoldDB" id="F4CSG9"/>
<dbReference type="Pfam" id="PF00589">
    <property type="entry name" value="Phage_integrase"/>
    <property type="match status" value="1"/>
</dbReference>
<dbReference type="InterPro" id="IPR050090">
    <property type="entry name" value="Tyrosine_recombinase_XerCD"/>
</dbReference>
<dbReference type="Gene3D" id="1.10.443.10">
    <property type="entry name" value="Intergrase catalytic core"/>
    <property type="match status" value="1"/>
</dbReference>
<proteinExistence type="predicted"/>
<dbReference type="EMBL" id="CP002593">
    <property type="protein sequence ID" value="AEA23374.1"/>
    <property type="molecule type" value="Genomic_DNA"/>
</dbReference>
<dbReference type="InterPro" id="IPR004107">
    <property type="entry name" value="Integrase_SAM-like_N"/>
</dbReference>
<dbReference type="Proteomes" id="UP000007809">
    <property type="component" value="Chromosome"/>
</dbReference>
<dbReference type="KEGG" id="pdx:Psed_1123"/>
<dbReference type="GO" id="GO:0003677">
    <property type="term" value="F:DNA binding"/>
    <property type="evidence" value="ECO:0007669"/>
    <property type="project" value="UniProtKB-KW"/>
</dbReference>
<evidence type="ECO:0000313" key="6">
    <source>
        <dbReference type="Proteomes" id="UP000007809"/>
    </source>
</evidence>
<dbReference type="HOGENOM" id="CLU_027562_17_1_11"/>
<dbReference type="PANTHER" id="PTHR30349:SF91">
    <property type="entry name" value="INTA PROTEIN"/>
    <property type="match status" value="1"/>
</dbReference>
<keyword evidence="2" id="KW-0238">DNA-binding</keyword>
<dbReference type="Gene3D" id="1.10.150.130">
    <property type="match status" value="1"/>
</dbReference>
<dbReference type="STRING" id="675635.Psed_1123"/>
<dbReference type="OrthoDB" id="4326943at2"/>
<dbReference type="eggNOG" id="COG0582">
    <property type="taxonomic scope" value="Bacteria"/>
</dbReference>
<dbReference type="InterPro" id="IPR002104">
    <property type="entry name" value="Integrase_catalytic"/>
</dbReference>
<evidence type="ECO:0000256" key="1">
    <source>
        <dbReference type="ARBA" id="ARBA00022908"/>
    </source>
</evidence>